<sequence>MEPRTGGARDTAMKLPLHERERVIIKTREHSRVLRQPVGAFLFLTALCAFCLGYLSRDDLSEWLAANADVWMIVSVVLWAALVLIWSVIPWARWLRSQIVLTTERIMFRPTYNDGKLQSVGLFTVRDLVAHTKAKNAMTRAGTLDIVLNQGYVRLAHVPSVPYFRSLAMNAMTNLRSNQHVAYTETTNSEGMGA</sequence>
<feature type="transmembrane region" description="Helical" evidence="1">
    <location>
        <begin position="38"/>
        <end position="56"/>
    </location>
</feature>
<accession>A0A2N7S6F9</accession>
<keyword evidence="1" id="KW-0472">Membrane</keyword>
<keyword evidence="1" id="KW-1133">Transmembrane helix</keyword>
<dbReference type="AlphaFoldDB" id="A0A2N7S6F9"/>
<evidence type="ECO:0000256" key="1">
    <source>
        <dbReference type="SAM" id="Phobius"/>
    </source>
</evidence>
<dbReference type="Proteomes" id="UP000235739">
    <property type="component" value="Unassembled WGS sequence"/>
</dbReference>
<protein>
    <recommendedName>
        <fullName evidence="4">DUF304 domain-containing protein</fullName>
    </recommendedName>
</protein>
<comment type="caution">
    <text evidence="2">The sequence shown here is derived from an EMBL/GenBank/DDBJ whole genome shotgun (WGS) entry which is preliminary data.</text>
</comment>
<reference evidence="2 3" key="1">
    <citation type="journal article" date="2017" name="Elife">
        <title>Extensive horizontal gene transfer in cheese-associated bacteria.</title>
        <authorList>
            <person name="Bonham K.S."/>
            <person name="Wolfe B.E."/>
            <person name="Dutton R.J."/>
        </authorList>
    </citation>
    <scope>NUCLEOTIDE SEQUENCE [LARGE SCALE GENOMIC DNA]</scope>
    <source>
        <strain evidence="2 3">JB182</strain>
    </source>
</reference>
<keyword evidence="1" id="KW-0812">Transmembrane</keyword>
<organism evidence="2 3">
    <name type="scientific">Glutamicibacter arilaitensis</name>
    <dbReference type="NCBI Taxonomy" id="256701"/>
    <lineage>
        <taxon>Bacteria</taxon>
        <taxon>Bacillati</taxon>
        <taxon>Actinomycetota</taxon>
        <taxon>Actinomycetes</taxon>
        <taxon>Micrococcales</taxon>
        <taxon>Micrococcaceae</taxon>
        <taxon>Glutamicibacter</taxon>
    </lineage>
</organism>
<proteinExistence type="predicted"/>
<evidence type="ECO:0000313" key="2">
    <source>
        <dbReference type="EMBL" id="PMQ21728.1"/>
    </source>
</evidence>
<gene>
    <name evidence="2" type="ORF">CIK84_09425</name>
</gene>
<feature type="transmembrane region" description="Helical" evidence="1">
    <location>
        <begin position="68"/>
        <end position="89"/>
    </location>
</feature>
<name>A0A2N7S6F9_9MICC</name>
<evidence type="ECO:0008006" key="4">
    <source>
        <dbReference type="Google" id="ProtNLM"/>
    </source>
</evidence>
<evidence type="ECO:0000313" key="3">
    <source>
        <dbReference type="Proteomes" id="UP000235739"/>
    </source>
</evidence>
<dbReference type="EMBL" id="PNQX01000001">
    <property type="protein sequence ID" value="PMQ21728.1"/>
    <property type="molecule type" value="Genomic_DNA"/>
</dbReference>